<keyword evidence="3 4" id="KW-0620">Polyamine biosynthesis</keyword>
<organism evidence="6 7">
    <name type="scientific">Thauera terpenica 58Eu</name>
    <dbReference type="NCBI Taxonomy" id="1348657"/>
    <lineage>
        <taxon>Bacteria</taxon>
        <taxon>Pseudomonadati</taxon>
        <taxon>Pseudomonadota</taxon>
        <taxon>Betaproteobacteria</taxon>
        <taxon>Rhodocyclales</taxon>
        <taxon>Zoogloeaceae</taxon>
        <taxon>Thauera</taxon>
    </lineage>
</organism>
<dbReference type="OrthoDB" id="117774at2"/>
<proteinExistence type="inferred from homology"/>
<dbReference type="Proteomes" id="UP000015455">
    <property type="component" value="Unassembled WGS sequence"/>
</dbReference>
<evidence type="ECO:0000313" key="7">
    <source>
        <dbReference type="Proteomes" id="UP000015455"/>
    </source>
</evidence>
<dbReference type="PATRIC" id="fig|1348657.5.peg.1323"/>
<dbReference type="InterPro" id="IPR029063">
    <property type="entry name" value="SAM-dependent_MTases_sf"/>
</dbReference>
<dbReference type="STRING" id="1348657.M622_01740"/>
<evidence type="ECO:0000256" key="4">
    <source>
        <dbReference type="PROSITE-ProRule" id="PRU00354"/>
    </source>
</evidence>
<comment type="caution">
    <text evidence="6">The sequence shown here is derived from an EMBL/GenBank/DDBJ whole genome shotgun (WGS) entry which is preliminary data.</text>
</comment>
<evidence type="ECO:0000256" key="1">
    <source>
        <dbReference type="ARBA" id="ARBA00007867"/>
    </source>
</evidence>
<dbReference type="SUPFAM" id="SSF53335">
    <property type="entry name" value="S-adenosyl-L-methionine-dependent methyltransferases"/>
    <property type="match status" value="1"/>
</dbReference>
<name>S9ZQV8_9RHOO</name>
<evidence type="ECO:0000256" key="3">
    <source>
        <dbReference type="ARBA" id="ARBA00023115"/>
    </source>
</evidence>
<keyword evidence="7" id="KW-1185">Reference proteome</keyword>
<protein>
    <recommendedName>
        <fullName evidence="5">PABS domain-containing protein</fullName>
    </recommendedName>
</protein>
<dbReference type="PANTHER" id="PTHR43317:SF1">
    <property type="entry name" value="THERMOSPERMINE SYNTHASE ACAULIS5"/>
    <property type="match status" value="1"/>
</dbReference>
<dbReference type="RefSeq" id="WP_021248756.1">
    <property type="nucleotide sequence ID" value="NZ_ATJV01000048.1"/>
</dbReference>
<gene>
    <name evidence="6" type="ORF">M622_01740</name>
</gene>
<dbReference type="PROSITE" id="PS51006">
    <property type="entry name" value="PABS_2"/>
    <property type="match status" value="1"/>
</dbReference>
<feature type="domain" description="PABS" evidence="5">
    <location>
        <begin position="1"/>
        <end position="213"/>
    </location>
</feature>
<dbReference type="CDD" id="cd02440">
    <property type="entry name" value="AdoMet_MTases"/>
    <property type="match status" value="1"/>
</dbReference>
<dbReference type="GO" id="GO:0016740">
    <property type="term" value="F:transferase activity"/>
    <property type="evidence" value="ECO:0007669"/>
    <property type="project" value="UniProtKB-UniRule"/>
</dbReference>
<sequence length="264" mass="28600">MSEAQGQSRPFVTEFGTLRALQFDGLTVQSVMSIADPDVLALDYTRAMMGFLLFKPRPRHIVMVGLGGGSLAKYCLRTLPDTRFTAVEISPEVIALRQRFGIPPDDERFRVLCADGADYLRDSDDAPDVLLVDGFVATGQPARLGSADFFADCRRALAPDGVLVVNHWAGDGRYPVYAARLREAFDGRVLAIAAEDGDNRISFSAPGPGFPPSRGRILARCAELAELHSFDVADIAQRVLARLDRMMGRRSADAGLDGAGSHSD</sequence>
<dbReference type="GO" id="GO:0006596">
    <property type="term" value="P:polyamine biosynthetic process"/>
    <property type="evidence" value="ECO:0007669"/>
    <property type="project" value="UniProtKB-UniRule"/>
</dbReference>
<dbReference type="EMBL" id="ATJV01000048">
    <property type="protein sequence ID" value="EPZ15917.1"/>
    <property type="molecule type" value="Genomic_DNA"/>
</dbReference>
<comment type="similarity">
    <text evidence="1">Belongs to the spermidine/spermine synthase family.</text>
</comment>
<evidence type="ECO:0000313" key="6">
    <source>
        <dbReference type="EMBL" id="EPZ15917.1"/>
    </source>
</evidence>
<dbReference type="Pfam" id="PF01564">
    <property type="entry name" value="Spermine_synth"/>
    <property type="match status" value="1"/>
</dbReference>
<reference evidence="6 7" key="1">
    <citation type="submission" date="2013-06" db="EMBL/GenBank/DDBJ databases">
        <title>Draft genome sequence of Thauera terpenica.</title>
        <authorList>
            <person name="Liu B."/>
            <person name="Frostegard A.H."/>
            <person name="Shapleigh J.P."/>
        </authorList>
    </citation>
    <scope>NUCLEOTIDE SEQUENCE [LARGE SCALE GENOMIC DNA]</scope>
    <source>
        <strain evidence="6 7">58Eu</strain>
    </source>
</reference>
<dbReference type="PANTHER" id="PTHR43317">
    <property type="entry name" value="THERMOSPERMINE SYNTHASE ACAULIS5"/>
    <property type="match status" value="1"/>
</dbReference>
<feature type="active site" description="Proton acceptor" evidence="4">
    <location>
        <position position="133"/>
    </location>
</feature>
<dbReference type="AlphaFoldDB" id="S9ZQV8"/>
<dbReference type="InterPro" id="IPR030374">
    <property type="entry name" value="PABS"/>
</dbReference>
<dbReference type="Gene3D" id="3.40.50.150">
    <property type="entry name" value="Vaccinia Virus protein VP39"/>
    <property type="match status" value="1"/>
</dbReference>
<dbReference type="eggNOG" id="COG0421">
    <property type="taxonomic scope" value="Bacteria"/>
</dbReference>
<keyword evidence="2 4" id="KW-0808">Transferase</keyword>
<accession>S9ZQV8</accession>
<evidence type="ECO:0000259" key="5">
    <source>
        <dbReference type="PROSITE" id="PS51006"/>
    </source>
</evidence>
<evidence type="ECO:0000256" key="2">
    <source>
        <dbReference type="ARBA" id="ARBA00022679"/>
    </source>
</evidence>